<feature type="transmembrane region" description="Helical" evidence="6">
    <location>
        <begin position="166"/>
        <end position="186"/>
    </location>
</feature>
<feature type="transmembrane region" description="Helical" evidence="6">
    <location>
        <begin position="58"/>
        <end position="84"/>
    </location>
</feature>
<keyword evidence="3 6" id="KW-0812">Transmembrane</keyword>
<dbReference type="Pfam" id="PF02653">
    <property type="entry name" value="BPD_transp_2"/>
    <property type="match status" value="1"/>
</dbReference>
<dbReference type="Proteomes" id="UP000542125">
    <property type="component" value="Unassembled WGS sequence"/>
</dbReference>
<evidence type="ECO:0000256" key="4">
    <source>
        <dbReference type="ARBA" id="ARBA00022989"/>
    </source>
</evidence>
<name>A0A7Y9IX24_9BURK</name>
<proteinExistence type="predicted"/>
<evidence type="ECO:0000256" key="6">
    <source>
        <dbReference type="SAM" id="Phobius"/>
    </source>
</evidence>
<feature type="transmembrane region" description="Helical" evidence="6">
    <location>
        <begin position="294"/>
        <end position="321"/>
    </location>
</feature>
<dbReference type="GO" id="GO:0015658">
    <property type="term" value="F:branched-chain amino acid transmembrane transporter activity"/>
    <property type="evidence" value="ECO:0007669"/>
    <property type="project" value="InterPro"/>
</dbReference>
<keyword evidence="2" id="KW-1003">Cell membrane</keyword>
<reference evidence="7 8" key="1">
    <citation type="submission" date="2020-07" db="EMBL/GenBank/DDBJ databases">
        <title>Genomic Encyclopedia of Type Strains, Phase IV (KMG-V): Genome sequencing to study the core and pangenomes of soil and plant-associated prokaryotes.</title>
        <authorList>
            <person name="Whitman W."/>
        </authorList>
    </citation>
    <scope>NUCLEOTIDE SEQUENCE [LARGE SCALE GENOMIC DNA]</scope>
    <source>
        <strain evidence="7 8">SAS40</strain>
    </source>
</reference>
<dbReference type="InterPro" id="IPR001851">
    <property type="entry name" value="ABC_transp_permease"/>
</dbReference>
<evidence type="ECO:0000256" key="2">
    <source>
        <dbReference type="ARBA" id="ARBA00022475"/>
    </source>
</evidence>
<keyword evidence="5 6" id="KW-0472">Membrane</keyword>
<feature type="transmembrane region" description="Helical" evidence="6">
    <location>
        <begin position="20"/>
        <end position="37"/>
    </location>
</feature>
<keyword evidence="4 6" id="KW-1133">Transmembrane helix</keyword>
<evidence type="ECO:0000256" key="3">
    <source>
        <dbReference type="ARBA" id="ARBA00022692"/>
    </source>
</evidence>
<keyword evidence="8" id="KW-1185">Reference proteome</keyword>
<dbReference type="RefSeq" id="WP_179588321.1">
    <property type="nucleotide sequence ID" value="NZ_JACBYR010000001.1"/>
</dbReference>
<comment type="caution">
    <text evidence="7">The sequence shown here is derived from an EMBL/GenBank/DDBJ whole genome shotgun (WGS) entry which is preliminary data.</text>
</comment>
<dbReference type="CDD" id="cd06581">
    <property type="entry name" value="TM_PBP1_LivM_like"/>
    <property type="match status" value="1"/>
</dbReference>
<evidence type="ECO:0000313" key="8">
    <source>
        <dbReference type="Proteomes" id="UP000542125"/>
    </source>
</evidence>
<dbReference type="GO" id="GO:0005886">
    <property type="term" value="C:plasma membrane"/>
    <property type="evidence" value="ECO:0007669"/>
    <property type="project" value="UniProtKB-SubCell"/>
</dbReference>
<sequence>MDASNDRDLRPFLDRARWQPAEVAFWLVVVGAFFVFGDYRTLGAQVLVMGCFALSLDLLLGFAGIVTLGQAAFFGIGAFVAGWLGKYGWHEPISGLLIAGLVAGAAGAITARLIVRGTDLSRLMVTLGLGLVLYEAANKATHLTGGIDGLQGISFAPLFGVFEFDLYGNVAYVYAAVVSFVLLWVARRLVNSPYGMTLQAVRMNARRAMAMGIDDGRTLGIAYTAAAVIAGMSGALLTQITQFLTIDALGFGRSADILIIAALGGAGYLYGGFVGAAVFVIGRDLLSGISPAYWHFWLGLVLVLTIFFARGGIVGSGVVWARRLAARRGARQ</sequence>
<feature type="transmembrane region" description="Helical" evidence="6">
    <location>
        <begin position="221"/>
        <end position="245"/>
    </location>
</feature>
<organism evidence="7 8">
    <name type="scientific">Pigmentiphaga litoralis</name>
    <dbReference type="NCBI Taxonomy" id="516702"/>
    <lineage>
        <taxon>Bacteria</taxon>
        <taxon>Pseudomonadati</taxon>
        <taxon>Pseudomonadota</taxon>
        <taxon>Betaproteobacteria</taxon>
        <taxon>Burkholderiales</taxon>
        <taxon>Alcaligenaceae</taxon>
        <taxon>Pigmentiphaga</taxon>
    </lineage>
</organism>
<gene>
    <name evidence="7" type="ORF">FHW18_003923</name>
</gene>
<dbReference type="PANTHER" id="PTHR30482">
    <property type="entry name" value="HIGH-AFFINITY BRANCHED-CHAIN AMINO ACID TRANSPORT SYSTEM PERMEASE"/>
    <property type="match status" value="1"/>
</dbReference>
<dbReference type="EMBL" id="JACBYR010000001">
    <property type="protein sequence ID" value="NYE84652.1"/>
    <property type="molecule type" value="Genomic_DNA"/>
</dbReference>
<dbReference type="AlphaFoldDB" id="A0A7Y9IX24"/>
<evidence type="ECO:0000256" key="5">
    <source>
        <dbReference type="ARBA" id="ARBA00023136"/>
    </source>
</evidence>
<comment type="subcellular location">
    <subcellularLocation>
        <location evidence="1">Cell membrane</location>
        <topology evidence="1">Multi-pass membrane protein</topology>
    </subcellularLocation>
</comment>
<feature type="transmembrane region" description="Helical" evidence="6">
    <location>
        <begin position="96"/>
        <end position="115"/>
    </location>
</feature>
<accession>A0A7Y9IX24</accession>
<feature type="transmembrane region" description="Helical" evidence="6">
    <location>
        <begin position="257"/>
        <end position="282"/>
    </location>
</feature>
<dbReference type="PANTHER" id="PTHR30482:SF17">
    <property type="entry name" value="ABC TRANSPORTER ATP-BINDING PROTEIN"/>
    <property type="match status" value="1"/>
</dbReference>
<evidence type="ECO:0000313" key="7">
    <source>
        <dbReference type="EMBL" id="NYE84652.1"/>
    </source>
</evidence>
<dbReference type="InterPro" id="IPR043428">
    <property type="entry name" value="LivM-like"/>
</dbReference>
<protein>
    <submittedName>
        <fullName evidence="7">Branched-chain amino acid transport system permease protein</fullName>
    </submittedName>
</protein>
<evidence type="ECO:0000256" key="1">
    <source>
        <dbReference type="ARBA" id="ARBA00004651"/>
    </source>
</evidence>